<gene>
    <name evidence="3" type="ORF">SAMN05192555_112109</name>
</gene>
<reference evidence="4" key="1">
    <citation type="submission" date="2016-10" db="EMBL/GenBank/DDBJ databases">
        <authorList>
            <person name="Varghese N."/>
            <person name="Submissions S."/>
        </authorList>
    </citation>
    <scope>NUCLEOTIDE SEQUENCE [LARGE SCALE GENOMIC DNA]</scope>
    <source>
        <strain evidence="4">AAP</strain>
    </source>
</reference>
<dbReference type="Proteomes" id="UP000199107">
    <property type="component" value="Unassembled WGS sequence"/>
</dbReference>
<dbReference type="GO" id="GO:0015888">
    <property type="term" value="P:thiamine transport"/>
    <property type="evidence" value="ECO:0007669"/>
    <property type="project" value="TreeGrafter"/>
</dbReference>
<dbReference type="PANTHER" id="PTHR30006">
    <property type="entry name" value="THIAMINE-BINDING PERIPLASMIC PROTEIN-RELATED"/>
    <property type="match status" value="1"/>
</dbReference>
<dbReference type="Pfam" id="PF13416">
    <property type="entry name" value="SBP_bac_8"/>
    <property type="match status" value="1"/>
</dbReference>
<organism evidence="3 4">
    <name type="scientific">Franzmannia pantelleriensis</name>
    <dbReference type="NCBI Taxonomy" id="48727"/>
    <lineage>
        <taxon>Bacteria</taxon>
        <taxon>Pseudomonadati</taxon>
        <taxon>Pseudomonadota</taxon>
        <taxon>Gammaproteobacteria</taxon>
        <taxon>Oceanospirillales</taxon>
        <taxon>Halomonadaceae</taxon>
        <taxon>Franzmannia</taxon>
    </lineage>
</organism>
<accession>A0A1G9SRE0</accession>
<evidence type="ECO:0000313" key="3">
    <source>
        <dbReference type="EMBL" id="SDM37992.1"/>
    </source>
</evidence>
<sequence>MSRRVLLTASMTGVIGLAAASIQADTLYIGAYGGSSEYAMKESIIPAFQEKHDVDIVYVAGNSTDTLARLQAQAGQQELNVVLLDDGPMYQAVNLGFCAPMNGFEALDDVYDIARFPNDNAVGVGVVASGFAYNAEMFERNGWESPSSWRDLADEKFQGKVVVPSVSNTYGLHTLVMAARLNGGGEDDIDPGFEYIQDSVVPNILSFETSAGGMSQLFQNEEIALSVWGSGRVQALADTGFPVKFAYPEEGAVALMVAGCIVDGSGEDELSRAFMAHLLSPEIQAILADTQGWGPANRYTELDEELAASLPYGDRIDHLTSVDWDTINPQRMEWTNRWNRRVER</sequence>
<dbReference type="GO" id="GO:0030288">
    <property type="term" value="C:outer membrane-bounded periplasmic space"/>
    <property type="evidence" value="ECO:0007669"/>
    <property type="project" value="TreeGrafter"/>
</dbReference>
<evidence type="ECO:0000313" key="4">
    <source>
        <dbReference type="Proteomes" id="UP000199107"/>
    </source>
</evidence>
<dbReference type="InterPro" id="IPR006059">
    <property type="entry name" value="SBP"/>
</dbReference>
<feature type="chain" id="PRO_5011512644" evidence="2">
    <location>
        <begin position="25"/>
        <end position="344"/>
    </location>
</feature>
<dbReference type="CDD" id="cd13589">
    <property type="entry name" value="PBP2_polyamine_RpCGA009"/>
    <property type="match status" value="1"/>
</dbReference>
<dbReference type="RefSeq" id="WP_089659426.1">
    <property type="nucleotide sequence ID" value="NZ_FNGH01000012.1"/>
</dbReference>
<protein>
    <submittedName>
        <fullName evidence="3">Putative spermidine/putrescine transport system substrate-binding protein</fullName>
    </submittedName>
</protein>
<keyword evidence="4" id="KW-1185">Reference proteome</keyword>
<dbReference type="SUPFAM" id="SSF53850">
    <property type="entry name" value="Periplasmic binding protein-like II"/>
    <property type="match status" value="1"/>
</dbReference>
<keyword evidence="1 2" id="KW-0732">Signal</keyword>
<feature type="signal peptide" evidence="2">
    <location>
        <begin position="1"/>
        <end position="24"/>
    </location>
</feature>
<dbReference type="OrthoDB" id="6529964at2"/>
<proteinExistence type="predicted"/>
<dbReference type="STRING" id="48727.SAMN05192555_112109"/>
<evidence type="ECO:0000256" key="1">
    <source>
        <dbReference type="ARBA" id="ARBA00022729"/>
    </source>
</evidence>
<dbReference type="AlphaFoldDB" id="A0A1G9SRE0"/>
<dbReference type="Gene3D" id="3.40.190.10">
    <property type="entry name" value="Periplasmic binding protein-like II"/>
    <property type="match status" value="2"/>
</dbReference>
<dbReference type="GO" id="GO:0030975">
    <property type="term" value="F:thiamine binding"/>
    <property type="evidence" value="ECO:0007669"/>
    <property type="project" value="TreeGrafter"/>
</dbReference>
<name>A0A1G9SRE0_9GAMM</name>
<dbReference type="EMBL" id="FNGH01000012">
    <property type="protein sequence ID" value="SDM37992.1"/>
    <property type="molecule type" value="Genomic_DNA"/>
</dbReference>
<dbReference type="GO" id="GO:0030976">
    <property type="term" value="F:thiamine pyrophosphate binding"/>
    <property type="evidence" value="ECO:0007669"/>
    <property type="project" value="TreeGrafter"/>
</dbReference>
<dbReference type="PANTHER" id="PTHR30006:SF2">
    <property type="entry name" value="ABC TRANSPORTER SUBSTRATE-BINDING PROTEIN"/>
    <property type="match status" value="1"/>
</dbReference>
<evidence type="ECO:0000256" key="2">
    <source>
        <dbReference type="SAM" id="SignalP"/>
    </source>
</evidence>